<accession>A0A8J7TL22</accession>
<evidence type="ECO:0000313" key="4">
    <source>
        <dbReference type="Proteomes" id="UP000664277"/>
    </source>
</evidence>
<dbReference type="Proteomes" id="UP000664277">
    <property type="component" value="Unassembled WGS sequence"/>
</dbReference>
<dbReference type="EMBL" id="JAFLCK010000012">
    <property type="protein sequence ID" value="MBN8660595.1"/>
    <property type="molecule type" value="Genomic_DNA"/>
</dbReference>
<protein>
    <submittedName>
        <fullName evidence="3">Tyrosine-type recombinase/integrase</fullName>
    </submittedName>
</protein>
<evidence type="ECO:0000256" key="1">
    <source>
        <dbReference type="ARBA" id="ARBA00023172"/>
    </source>
</evidence>
<dbReference type="Gene3D" id="1.10.443.10">
    <property type="entry name" value="Intergrase catalytic core"/>
    <property type="match status" value="1"/>
</dbReference>
<evidence type="ECO:0000259" key="2">
    <source>
        <dbReference type="PROSITE" id="PS51898"/>
    </source>
</evidence>
<dbReference type="AlphaFoldDB" id="A0A8J7TL22"/>
<sequence length="70" mass="7906">MIARAGLEAGLELSVHPHMLRHGKGYQLADEGIDTRAIQSYMGHKNIQQTVLYTQLNPKRFKGFGKDVRL</sequence>
<dbReference type="InterPro" id="IPR013762">
    <property type="entry name" value="Integrase-like_cat_sf"/>
</dbReference>
<dbReference type="Pfam" id="PF00589">
    <property type="entry name" value="Phage_integrase"/>
    <property type="match status" value="1"/>
</dbReference>
<dbReference type="SUPFAM" id="SSF56349">
    <property type="entry name" value="DNA breaking-rejoining enzymes"/>
    <property type="match status" value="1"/>
</dbReference>
<reference evidence="3" key="1">
    <citation type="submission" date="2021-02" db="EMBL/GenBank/DDBJ databases">
        <title>Genome-Resolved Metagenomics of a Microbial Community Performing Photosynthetic Biological Nutrient Removal.</title>
        <authorList>
            <person name="Mcdaniel E.A."/>
        </authorList>
    </citation>
    <scope>NUCLEOTIDE SEQUENCE</scope>
    <source>
        <strain evidence="3">UWPOB_OBS1</strain>
    </source>
</reference>
<name>A0A8J7TL22_9BACT</name>
<dbReference type="GO" id="GO:0006310">
    <property type="term" value="P:DNA recombination"/>
    <property type="evidence" value="ECO:0007669"/>
    <property type="project" value="UniProtKB-KW"/>
</dbReference>
<dbReference type="InterPro" id="IPR002104">
    <property type="entry name" value="Integrase_catalytic"/>
</dbReference>
<dbReference type="PROSITE" id="PS51898">
    <property type="entry name" value="TYR_RECOMBINASE"/>
    <property type="match status" value="1"/>
</dbReference>
<gene>
    <name evidence="3" type="ORF">J0M35_09550</name>
</gene>
<organism evidence="3 4">
    <name type="scientific">Candidatus Obscuribacter phosphatis</name>
    <dbReference type="NCBI Taxonomy" id="1906157"/>
    <lineage>
        <taxon>Bacteria</taxon>
        <taxon>Bacillati</taxon>
        <taxon>Candidatus Melainabacteria</taxon>
        <taxon>Candidatus Obscuribacterales</taxon>
        <taxon>Candidatus Obscuribacteraceae</taxon>
        <taxon>Candidatus Obscuribacter</taxon>
    </lineage>
</organism>
<evidence type="ECO:0000313" key="3">
    <source>
        <dbReference type="EMBL" id="MBN8660595.1"/>
    </source>
</evidence>
<comment type="caution">
    <text evidence="3">The sequence shown here is derived from an EMBL/GenBank/DDBJ whole genome shotgun (WGS) entry which is preliminary data.</text>
</comment>
<keyword evidence="1" id="KW-0233">DNA recombination</keyword>
<dbReference type="InterPro" id="IPR011010">
    <property type="entry name" value="DNA_brk_join_enz"/>
</dbReference>
<proteinExistence type="predicted"/>
<dbReference type="GO" id="GO:0015074">
    <property type="term" value="P:DNA integration"/>
    <property type="evidence" value="ECO:0007669"/>
    <property type="project" value="InterPro"/>
</dbReference>
<feature type="domain" description="Tyr recombinase" evidence="2">
    <location>
        <begin position="1"/>
        <end position="66"/>
    </location>
</feature>
<dbReference type="GO" id="GO:0003677">
    <property type="term" value="F:DNA binding"/>
    <property type="evidence" value="ECO:0007669"/>
    <property type="project" value="InterPro"/>
</dbReference>